<dbReference type="HOGENOM" id="CLU_043931_1_0_7"/>
<sequence>MDFMAFSLFILTMLLIYWRPLNLPLWVFSTLGAVGAYLFNVVNLDDIWRVWAMVWDSTLTLIGLILLTLAFETLGFFDFLALLLIRILSQKGEKQSLSSARFYIFLVLFSAFLSAFFANDGAILILTPLILTLFKVHNTKVFFTPLIVFLFLVSFVSDFASNTFVISNLTNIITAHFFEIPSLRFSVLMFLPQIVVICGIVGFWYIVRRILPPRLEFRDLQSDISKGCIIFCFALLLLLVFGIAFAHKLGIPLSSFTFLCAILALLYGKIKGQLGIFSCFKNAPFGIVLFSLGLFVVVFGLKNGGVLQILSDNLSLFVSLPKEWQIVSMGLGSGVGSSVINNLPMVMLGNLALADFKAYLNEAQESLIIAHLLGCNIGSKLTPIGSLATLLWLERLKGYGIRISFMRYMAVAFVVTLPVLFLGLFGLIWGYYFYV</sequence>
<dbReference type="PANTHER" id="PTHR43302:SF5">
    <property type="entry name" value="TRANSPORTER ARSB-RELATED"/>
    <property type="match status" value="1"/>
</dbReference>
<dbReference type="CDD" id="cd01118">
    <property type="entry name" value="ArsB_permease"/>
    <property type="match status" value="1"/>
</dbReference>
<gene>
    <name evidence="7" type="ordered locus">HH_1424</name>
</gene>
<feature type="transmembrane region" description="Helical" evidence="6">
    <location>
        <begin position="187"/>
        <end position="207"/>
    </location>
</feature>
<feature type="transmembrane region" description="Helical" evidence="6">
    <location>
        <begin position="21"/>
        <end position="39"/>
    </location>
</feature>
<dbReference type="PANTHER" id="PTHR43302">
    <property type="entry name" value="TRANSPORTER ARSB-RELATED"/>
    <property type="match status" value="1"/>
</dbReference>
<keyword evidence="2" id="KW-1003">Cell membrane</keyword>
<dbReference type="InterPro" id="IPR000802">
    <property type="entry name" value="Arsenical_pump_ArsB"/>
</dbReference>
<evidence type="ECO:0000313" key="7">
    <source>
        <dbReference type="EMBL" id="AAP78021.1"/>
    </source>
</evidence>
<dbReference type="RefSeq" id="WP_011116264.1">
    <property type="nucleotide sequence ID" value="NC_004917.1"/>
</dbReference>
<keyword evidence="4 6" id="KW-1133">Transmembrane helix</keyword>
<dbReference type="KEGG" id="hhe:HH_1424"/>
<evidence type="ECO:0000256" key="4">
    <source>
        <dbReference type="ARBA" id="ARBA00022989"/>
    </source>
</evidence>
<dbReference type="eggNOG" id="COG1055">
    <property type="taxonomic scope" value="Bacteria"/>
</dbReference>
<dbReference type="GO" id="GO:0005886">
    <property type="term" value="C:plasma membrane"/>
    <property type="evidence" value="ECO:0007669"/>
    <property type="project" value="UniProtKB-SubCell"/>
</dbReference>
<evidence type="ECO:0000256" key="5">
    <source>
        <dbReference type="ARBA" id="ARBA00023136"/>
    </source>
</evidence>
<evidence type="ECO:0000256" key="3">
    <source>
        <dbReference type="ARBA" id="ARBA00022692"/>
    </source>
</evidence>
<dbReference type="AlphaFoldDB" id="Q7VG98"/>
<evidence type="ECO:0000313" key="8">
    <source>
        <dbReference type="Proteomes" id="UP000002495"/>
    </source>
</evidence>
<evidence type="ECO:0008006" key="9">
    <source>
        <dbReference type="Google" id="ProtNLM"/>
    </source>
</evidence>
<name>Q7VG98_HELHP</name>
<keyword evidence="5 6" id="KW-0472">Membrane</keyword>
<dbReference type="PRINTS" id="PR00758">
    <property type="entry name" value="ARSENICPUMP"/>
</dbReference>
<evidence type="ECO:0000256" key="2">
    <source>
        <dbReference type="ARBA" id="ARBA00022475"/>
    </source>
</evidence>
<dbReference type="EMBL" id="AE017125">
    <property type="protein sequence ID" value="AAP78021.1"/>
    <property type="molecule type" value="Genomic_DNA"/>
</dbReference>
<keyword evidence="3 6" id="KW-0812">Transmembrane</keyword>
<reference evidence="7 8" key="1">
    <citation type="journal article" date="2003" name="Proc. Natl. Acad. Sci. U.S.A.">
        <title>The complete genome sequence of the carcinogenic bacterium Helicobacter hepaticus.</title>
        <authorList>
            <person name="Suerbaum S."/>
            <person name="Josenhans C."/>
            <person name="Sterzenbach T."/>
            <person name="Drescher B."/>
            <person name="Brandt P."/>
            <person name="Bell M."/>
            <person name="Droege M."/>
            <person name="Fartmann B."/>
            <person name="Fischer H.-P."/>
            <person name="Ge Z."/>
            <person name="Hoerster A."/>
            <person name="Holland R."/>
            <person name="Klein K."/>
            <person name="Koenig J."/>
            <person name="Macko L."/>
            <person name="Mendz G.L."/>
            <person name="Nyakatura G."/>
            <person name="Schauer D.B."/>
            <person name="Shen Z."/>
            <person name="Weber J."/>
            <person name="Frosch M."/>
            <person name="Fox J.G."/>
        </authorList>
    </citation>
    <scope>NUCLEOTIDE SEQUENCE [LARGE SCALE GENOMIC DNA]</scope>
    <source>
        <strain evidence="8">ATCC 51449 / 3B1</strain>
    </source>
</reference>
<feature type="transmembrane region" description="Helical" evidence="6">
    <location>
        <begin position="368"/>
        <end position="393"/>
    </location>
</feature>
<proteinExistence type="predicted"/>
<feature type="transmembrane region" description="Helical" evidence="6">
    <location>
        <begin position="100"/>
        <end position="117"/>
    </location>
</feature>
<protein>
    <recommendedName>
        <fullName evidence="9">Arsenical pump membrane protein</fullName>
    </recommendedName>
</protein>
<feature type="transmembrane region" description="Helical" evidence="6">
    <location>
        <begin position="282"/>
        <end position="301"/>
    </location>
</feature>
<feature type="transmembrane region" description="Helical" evidence="6">
    <location>
        <begin position="146"/>
        <end position="167"/>
    </location>
</feature>
<evidence type="ECO:0000256" key="6">
    <source>
        <dbReference type="SAM" id="Phobius"/>
    </source>
</evidence>
<comment type="subcellular location">
    <subcellularLocation>
        <location evidence="1">Cell membrane</location>
        <topology evidence="1">Multi-pass membrane protein</topology>
    </subcellularLocation>
</comment>
<accession>Q7VG98</accession>
<dbReference type="Pfam" id="PF02040">
    <property type="entry name" value="ArsB"/>
    <property type="match status" value="1"/>
</dbReference>
<dbReference type="STRING" id="235279.HH_1424"/>
<evidence type="ECO:0000256" key="1">
    <source>
        <dbReference type="ARBA" id="ARBA00004651"/>
    </source>
</evidence>
<dbReference type="GO" id="GO:0015105">
    <property type="term" value="F:arsenite transmembrane transporter activity"/>
    <property type="evidence" value="ECO:0007669"/>
    <property type="project" value="InterPro"/>
</dbReference>
<dbReference type="Proteomes" id="UP000002495">
    <property type="component" value="Chromosome"/>
</dbReference>
<feature type="transmembrane region" description="Helical" evidence="6">
    <location>
        <begin position="253"/>
        <end position="270"/>
    </location>
</feature>
<feature type="transmembrane region" description="Helical" evidence="6">
    <location>
        <begin position="228"/>
        <end position="247"/>
    </location>
</feature>
<organism evidence="7 8">
    <name type="scientific">Helicobacter hepaticus (strain ATCC 51449 / 3B1)</name>
    <dbReference type="NCBI Taxonomy" id="235279"/>
    <lineage>
        <taxon>Bacteria</taxon>
        <taxon>Pseudomonadati</taxon>
        <taxon>Campylobacterota</taxon>
        <taxon>Epsilonproteobacteria</taxon>
        <taxon>Campylobacterales</taxon>
        <taxon>Helicobacteraceae</taxon>
        <taxon>Helicobacter</taxon>
    </lineage>
</organism>
<keyword evidence="8" id="KW-1185">Reference proteome</keyword>
<feature type="transmembrane region" description="Helical" evidence="6">
    <location>
        <begin position="59"/>
        <end position="88"/>
    </location>
</feature>
<feature type="transmembrane region" description="Helical" evidence="6">
    <location>
        <begin position="405"/>
        <end position="432"/>
    </location>
</feature>